<organism evidence="2 3">
    <name type="scientific">Amycolatopsis azurea DSM 43854</name>
    <dbReference type="NCBI Taxonomy" id="1238180"/>
    <lineage>
        <taxon>Bacteria</taxon>
        <taxon>Bacillati</taxon>
        <taxon>Actinomycetota</taxon>
        <taxon>Actinomycetes</taxon>
        <taxon>Pseudonocardiales</taxon>
        <taxon>Pseudonocardiaceae</taxon>
        <taxon>Amycolatopsis</taxon>
    </lineage>
</organism>
<name>M2QH61_9PSEU</name>
<sequence length="68" mass="7262">MLLRNWTGNQAFAALREVSQHANVKLHDVAAVIVSAGAPAEPSGIDQEVSQQVLHELRLRVLGSGFGT</sequence>
<dbReference type="InterPro" id="IPR005561">
    <property type="entry name" value="ANTAR"/>
</dbReference>
<dbReference type="EMBL" id="ANMG01000038">
    <property type="protein sequence ID" value="EMD26051.1"/>
    <property type="molecule type" value="Genomic_DNA"/>
</dbReference>
<feature type="domain" description="ANTAR" evidence="1">
    <location>
        <begin position="1"/>
        <end position="34"/>
    </location>
</feature>
<dbReference type="Pfam" id="PF03861">
    <property type="entry name" value="ANTAR"/>
    <property type="match status" value="1"/>
</dbReference>
<evidence type="ECO:0000259" key="1">
    <source>
        <dbReference type="PROSITE" id="PS50921"/>
    </source>
</evidence>
<proteinExistence type="predicted"/>
<gene>
    <name evidence="2" type="ORF">C791_3993</name>
</gene>
<dbReference type="InterPro" id="IPR036388">
    <property type="entry name" value="WH-like_DNA-bd_sf"/>
</dbReference>
<dbReference type="AlphaFoldDB" id="M2QH61"/>
<comment type="caution">
    <text evidence="2">The sequence shown here is derived from an EMBL/GenBank/DDBJ whole genome shotgun (WGS) entry which is preliminary data.</text>
</comment>
<dbReference type="GO" id="GO:0003723">
    <property type="term" value="F:RNA binding"/>
    <property type="evidence" value="ECO:0007669"/>
    <property type="project" value="InterPro"/>
</dbReference>
<dbReference type="Gene3D" id="1.10.10.10">
    <property type="entry name" value="Winged helix-like DNA-binding domain superfamily/Winged helix DNA-binding domain"/>
    <property type="match status" value="1"/>
</dbReference>
<dbReference type="PATRIC" id="fig|1238180.3.peg.4324"/>
<dbReference type="Proteomes" id="UP000014137">
    <property type="component" value="Unassembled WGS sequence"/>
</dbReference>
<evidence type="ECO:0000313" key="2">
    <source>
        <dbReference type="EMBL" id="EMD26051.1"/>
    </source>
</evidence>
<dbReference type="PROSITE" id="PS50921">
    <property type="entry name" value="ANTAR"/>
    <property type="match status" value="1"/>
</dbReference>
<accession>M2QH61</accession>
<protein>
    <recommendedName>
        <fullName evidence="1">ANTAR domain-containing protein</fullName>
    </recommendedName>
</protein>
<evidence type="ECO:0000313" key="3">
    <source>
        <dbReference type="Proteomes" id="UP000014137"/>
    </source>
</evidence>
<reference evidence="2 3" key="1">
    <citation type="submission" date="2012-10" db="EMBL/GenBank/DDBJ databases">
        <title>Genome assembly of Amycolatopsis azurea DSM 43854.</title>
        <authorList>
            <person name="Khatri I."/>
            <person name="Kaur I."/>
            <person name="Subramanian S."/>
            <person name="Mayilraj S."/>
        </authorList>
    </citation>
    <scope>NUCLEOTIDE SEQUENCE [LARGE SCALE GENOMIC DNA]</scope>
    <source>
        <strain evidence="2 3">DSM 43854</strain>
    </source>
</reference>